<dbReference type="Gene3D" id="6.10.340.10">
    <property type="match status" value="1"/>
</dbReference>
<dbReference type="CDD" id="cd06225">
    <property type="entry name" value="HAMP"/>
    <property type="match status" value="1"/>
</dbReference>
<feature type="compositionally biased region" description="Polar residues" evidence="15">
    <location>
        <begin position="66"/>
        <end position="81"/>
    </location>
</feature>
<evidence type="ECO:0000256" key="3">
    <source>
        <dbReference type="ARBA" id="ARBA00012438"/>
    </source>
</evidence>
<dbReference type="Gene3D" id="1.10.287.130">
    <property type="match status" value="1"/>
</dbReference>
<dbReference type="Gene3D" id="3.30.565.10">
    <property type="entry name" value="Histidine kinase-like ATPase, C-terminal domain"/>
    <property type="match status" value="1"/>
</dbReference>
<dbReference type="SMART" id="SM00387">
    <property type="entry name" value="HATPase_c"/>
    <property type="match status" value="1"/>
</dbReference>
<dbReference type="PANTHER" id="PTHR45436">
    <property type="entry name" value="SENSOR HISTIDINE KINASE YKOH"/>
    <property type="match status" value="1"/>
</dbReference>
<dbReference type="GO" id="GO:0000155">
    <property type="term" value="F:phosphorelay sensor kinase activity"/>
    <property type="evidence" value="ECO:0007669"/>
    <property type="project" value="InterPro"/>
</dbReference>
<dbReference type="PROSITE" id="PS50885">
    <property type="entry name" value="HAMP"/>
    <property type="match status" value="1"/>
</dbReference>
<sequence>MPAEANKRRPASLALRVTAFIGVATTLVFLLFAWGVERSIERHFAEQDLDELRAVAQSIRSALGDASSQGNAGPPQVSLTPTGGGLGAARPWGRSERSRDALERRLAGAVAGHHGVFFLVLDGGGRPLYGTAGPDLSEVARTQPAAPRLDADALRTWTVRNRPYRGAVLRMGAYTVLVAMAMESHVRYLSRLQRGLLTGTFAACAIAILVAWLAVHWGHAPIHRISARIRGVSSEQLHVRLDPARVPIELAELVSSFNAMLERIEESFRRLSHFAADIAHELRTPVTNLTTQTQVALSRTRSLEAYREILYSNMEEYERMGKMIGDMLFLAQADHDLIHPEAADVALGDEVRALFDYFEAWAEDRGVTLALRGDAPSVRGDQSMLRRALSNLVSNAVRHTRSGQTVAVTLTYSTDWIEIQVENPGIEIPAEHLPRIFERFYRVDPSRQRKGDGAGLGLAIVKSIVEAHGGAVSAVSAAGQTRFLVRLPRDFVPRSHRTS</sequence>
<dbReference type="Pfam" id="PF00512">
    <property type="entry name" value="HisKA"/>
    <property type="match status" value="1"/>
</dbReference>
<dbReference type="InterPro" id="IPR003660">
    <property type="entry name" value="HAMP_dom"/>
</dbReference>
<evidence type="ECO:0000256" key="11">
    <source>
        <dbReference type="ARBA" id="ARBA00022840"/>
    </source>
</evidence>
<keyword evidence="13" id="KW-0902">Two-component regulatory system</keyword>
<evidence type="ECO:0000256" key="8">
    <source>
        <dbReference type="ARBA" id="ARBA00022692"/>
    </source>
</evidence>
<dbReference type="GO" id="GO:0005886">
    <property type="term" value="C:plasma membrane"/>
    <property type="evidence" value="ECO:0007669"/>
    <property type="project" value="UniProtKB-SubCell"/>
</dbReference>
<dbReference type="NCBIfam" id="NF007345">
    <property type="entry name" value="PRK09835.1"/>
    <property type="match status" value="1"/>
</dbReference>
<dbReference type="FunFam" id="3.30.565.10:FF:000006">
    <property type="entry name" value="Sensor histidine kinase WalK"/>
    <property type="match status" value="1"/>
</dbReference>
<dbReference type="NCBIfam" id="TIGR01386">
    <property type="entry name" value="cztS_silS_copS"/>
    <property type="match status" value="1"/>
</dbReference>
<evidence type="ECO:0000256" key="12">
    <source>
        <dbReference type="ARBA" id="ARBA00022989"/>
    </source>
</evidence>
<dbReference type="InterPro" id="IPR003594">
    <property type="entry name" value="HATPase_dom"/>
</dbReference>
<comment type="caution">
    <text evidence="19">The sequence shown here is derived from an EMBL/GenBank/DDBJ whole genome shotgun (WGS) entry which is preliminary data.</text>
</comment>
<proteinExistence type="predicted"/>
<dbReference type="InterPro" id="IPR004358">
    <property type="entry name" value="Sig_transdc_His_kin-like_C"/>
</dbReference>
<feature type="transmembrane region" description="Helical" evidence="16">
    <location>
        <begin position="167"/>
        <end position="189"/>
    </location>
</feature>
<feature type="transmembrane region" description="Helical" evidence="16">
    <location>
        <begin position="13"/>
        <end position="34"/>
    </location>
</feature>
<organism evidence="19">
    <name type="scientific">mine drainage metagenome</name>
    <dbReference type="NCBI Taxonomy" id="410659"/>
    <lineage>
        <taxon>unclassified sequences</taxon>
        <taxon>metagenomes</taxon>
        <taxon>ecological metagenomes</taxon>
    </lineage>
</organism>
<evidence type="ECO:0000256" key="2">
    <source>
        <dbReference type="ARBA" id="ARBA00004429"/>
    </source>
</evidence>
<dbReference type="InterPro" id="IPR048590">
    <property type="entry name" value="CusS-like_sensor"/>
</dbReference>
<evidence type="ECO:0000256" key="13">
    <source>
        <dbReference type="ARBA" id="ARBA00023012"/>
    </source>
</evidence>
<name>A0A1J5R240_9ZZZZ</name>
<evidence type="ECO:0000256" key="14">
    <source>
        <dbReference type="ARBA" id="ARBA00023136"/>
    </source>
</evidence>
<dbReference type="AlphaFoldDB" id="A0A1J5R240"/>
<evidence type="ECO:0000256" key="10">
    <source>
        <dbReference type="ARBA" id="ARBA00022777"/>
    </source>
</evidence>
<dbReference type="Pfam" id="PF21085">
    <property type="entry name" value="CusS"/>
    <property type="match status" value="2"/>
</dbReference>
<keyword evidence="8 16" id="KW-0812">Transmembrane</keyword>
<dbReference type="EC" id="2.7.13.3" evidence="3"/>
<evidence type="ECO:0000259" key="18">
    <source>
        <dbReference type="PROSITE" id="PS50885"/>
    </source>
</evidence>
<evidence type="ECO:0000256" key="4">
    <source>
        <dbReference type="ARBA" id="ARBA00022475"/>
    </source>
</evidence>
<dbReference type="CDD" id="cd00082">
    <property type="entry name" value="HisKA"/>
    <property type="match status" value="1"/>
</dbReference>
<dbReference type="Pfam" id="PF00672">
    <property type="entry name" value="HAMP"/>
    <property type="match status" value="1"/>
</dbReference>
<accession>A0A1J5R240</accession>
<keyword evidence="9" id="KW-0547">Nucleotide-binding</keyword>
<evidence type="ECO:0000259" key="17">
    <source>
        <dbReference type="PROSITE" id="PS50109"/>
    </source>
</evidence>
<evidence type="ECO:0000256" key="15">
    <source>
        <dbReference type="SAM" id="MobiDB-lite"/>
    </source>
</evidence>
<feature type="domain" description="Histidine kinase" evidence="17">
    <location>
        <begin position="277"/>
        <end position="491"/>
    </location>
</feature>
<dbReference type="PROSITE" id="PS50109">
    <property type="entry name" value="HIS_KIN"/>
    <property type="match status" value="1"/>
</dbReference>
<dbReference type="SUPFAM" id="SSF55874">
    <property type="entry name" value="ATPase domain of HSP90 chaperone/DNA topoisomerase II/histidine kinase"/>
    <property type="match status" value="1"/>
</dbReference>
<keyword evidence="10 19" id="KW-0418">Kinase</keyword>
<dbReference type="InterPro" id="IPR005467">
    <property type="entry name" value="His_kinase_dom"/>
</dbReference>
<keyword evidence="14 16" id="KW-0472">Membrane</keyword>
<dbReference type="SUPFAM" id="SSF47384">
    <property type="entry name" value="Homodimeric domain of signal transducing histidine kinase"/>
    <property type="match status" value="1"/>
</dbReference>
<protein>
    <recommendedName>
        <fullName evidence="3">histidine kinase</fullName>
        <ecNumber evidence="3">2.7.13.3</ecNumber>
    </recommendedName>
</protein>
<keyword evidence="12 16" id="KW-1133">Transmembrane helix</keyword>
<dbReference type="EMBL" id="MLJW01000307">
    <property type="protein sequence ID" value="OIQ90016.1"/>
    <property type="molecule type" value="Genomic_DNA"/>
</dbReference>
<comment type="subcellular location">
    <subcellularLocation>
        <location evidence="2">Cell inner membrane</location>
        <topology evidence="2">Multi-pass membrane protein</topology>
    </subcellularLocation>
</comment>
<feature type="domain" description="HAMP" evidence="18">
    <location>
        <begin position="216"/>
        <end position="269"/>
    </location>
</feature>
<feature type="transmembrane region" description="Helical" evidence="16">
    <location>
        <begin position="195"/>
        <end position="215"/>
    </location>
</feature>
<evidence type="ECO:0000256" key="9">
    <source>
        <dbReference type="ARBA" id="ARBA00022741"/>
    </source>
</evidence>
<evidence type="ECO:0000256" key="5">
    <source>
        <dbReference type="ARBA" id="ARBA00022519"/>
    </source>
</evidence>
<reference evidence="19" key="1">
    <citation type="submission" date="2016-10" db="EMBL/GenBank/DDBJ databases">
        <title>Sequence of Gallionella enrichment culture.</title>
        <authorList>
            <person name="Poehlein A."/>
            <person name="Muehling M."/>
            <person name="Daniel R."/>
        </authorList>
    </citation>
    <scope>NUCLEOTIDE SEQUENCE</scope>
</reference>
<keyword evidence="7 19" id="KW-0808">Transferase</keyword>
<dbReference type="GO" id="GO:0005524">
    <property type="term" value="F:ATP binding"/>
    <property type="evidence" value="ECO:0007669"/>
    <property type="project" value="UniProtKB-KW"/>
</dbReference>
<gene>
    <name evidence="19" type="primary">cusS_13</name>
    <name evidence="19" type="ORF">GALL_280630</name>
</gene>
<dbReference type="PANTHER" id="PTHR45436:SF15">
    <property type="entry name" value="SENSOR HISTIDINE KINASE CUSS"/>
    <property type="match status" value="1"/>
</dbReference>
<evidence type="ECO:0000256" key="7">
    <source>
        <dbReference type="ARBA" id="ARBA00022679"/>
    </source>
</evidence>
<dbReference type="Pfam" id="PF02518">
    <property type="entry name" value="HATPase_c"/>
    <property type="match status" value="1"/>
</dbReference>
<dbReference type="SMART" id="SM00304">
    <property type="entry name" value="HAMP"/>
    <property type="match status" value="1"/>
</dbReference>
<evidence type="ECO:0000313" key="19">
    <source>
        <dbReference type="EMBL" id="OIQ90016.1"/>
    </source>
</evidence>
<keyword evidence="5" id="KW-0997">Cell inner membrane</keyword>
<evidence type="ECO:0000256" key="16">
    <source>
        <dbReference type="SAM" id="Phobius"/>
    </source>
</evidence>
<dbReference type="CDD" id="cd00075">
    <property type="entry name" value="HATPase"/>
    <property type="match status" value="1"/>
</dbReference>
<dbReference type="InterPro" id="IPR006290">
    <property type="entry name" value="CztS_silS_copS"/>
</dbReference>
<evidence type="ECO:0000256" key="6">
    <source>
        <dbReference type="ARBA" id="ARBA00022553"/>
    </source>
</evidence>
<feature type="region of interest" description="Disordered" evidence="15">
    <location>
        <begin position="64"/>
        <end position="94"/>
    </location>
</feature>
<keyword evidence="11" id="KW-0067">ATP-binding</keyword>
<dbReference type="PRINTS" id="PR00344">
    <property type="entry name" value="BCTRLSENSOR"/>
</dbReference>
<keyword evidence="6" id="KW-0597">Phosphoprotein</keyword>
<dbReference type="InterPro" id="IPR036097">
    <property type="entry name" value="HisK_dim/P_sf"/>
</dbReference>
<keyword evidence="4" id="KW-1003">Cell membrane</keyword>
<comment type="catalytic activity">
    <reaction evidence="1">
        <text>ATP + protein L-histidine = ADP + protein N-phospho-L-histidine.</text>
        <dbReference type="EC" id="2.7.13.3"/>
    </reaction>
</comment>
<dbReference type="InterPro" id="IPR036890">
    <property type="entry name" value="HATPase_C_sf"/>
</dbReference>
<dbReference type="SMART" id="SM00388">
    <property type="entry name" value="HisKA"/>
    <property type="match status" value="1"/>
</dbReference>
<evidence type="ECO:0000256" key="1">
    <source>
        <dbReference type="ARBA" id="ARBA00000085"/>
    </source>
</evidence>
<dbReference type="InterPro" id="IPR050428">
    <property type="entry name" value="TCS_sensor_his_kinase"/>
</dbReference>
<dbReference type="InterPro" id="IPR003661">
    <property type="entry name" value="HisK_dim/P_dom"/>
</dbReference>